<dbReference type="RefSeq" id="WP_268607452.1">
    <property type="nucleotide sequence ID" value="NZ_CP113797.1"/>
</dbReference>
<dbReference type="KEGG" id="tsin:OXH18_12700"/>
<proteinExistence type="predicted"/>
<evidence type="ECO:0000313" key="2">
    <source>
        <dbReference type="EMBL" id="WAL58056.1"/>
    </source>
</evidence>
<sequence length="140" mass="15920">MAQSTVRVTQSDGDLVELPTVLDQFEDVYFTRDRNFYQNQRFPRMLAPFFGVVERDIARDGRRINHLYREVLEQQINSTDLIRVADLPSPFTGSLATTPLYLEEPIPPAPIPRFAPPPVPVPPIPRSAPTTPERPVPALW</sequence>
<evidence type="ECO:0000313" key="3">
    <source>
        <dbReference type="Proteomes" id="UP001163152"/>
    </source>
</evidence>
<feature type="compositionally biased region" description="Pro residues" evidence="1">
    <location>
        <begin position="116"/>
        <end position="126"/>
    </location>
</feature>
<evidence type="ECO:0000256" key="1">
    <source>
        <dbReference type="SAM" id="MobiDB-lite"/>
    </source>
</evidence>
<reference evidence="2" key="1">
    <citation type="submission" date="2022-12" db="EMBL/GenBank/DDBJ databases">
        <title>Polyphasic identification of a Novel Hot-Spring Cyanobacterium Ocullathermofonsia sinensis gen nov. sp. nov. and Genomic Insights on its Adaptations to the Thermal Habitat.</title>
        <authorList>
            <person name="Daroch M."/>
            <person name="Tang J."/>
            <person name="Jiang Y."/>
        </authorList>
    </citation>
    <scope>NUCLEOTIDE SEQUENCE</scope>
    <source>
        <strain evidence="2">PKUAC-SCTA174</strain>
    </source>
</reference>
<protein>
    <submittedName>
        <fullName evidence="2">Uncharacterized protein</fullName>
    </submittedName>
</protein>
<dbReference type="Proteomes" id="UP001163152">
    <property type="component" value="Chromosome"/>
</dbReference>
<dbReference type="EMBL" id="CP113797">
    <property type="protein sequence ID" value="WAL58056.1"/>
    <property type="molecule type" value="Genomic_DNA"/>
</dbReference>
<feature type="region of interest" description="Disordered" evidence="1">
    <location>
        <begin position="116"/>
        <end position="140"/>
    </location>
</feature>
<accession>A0A9E8Z845</accession>
<dbReference type="AlphaFoldDB" id="A0A9E8Z845"/>
<keyword evidence="3" id="KW-1185">Reference proteome</keyword>
<name>A0A9E8Z845_9CYAN</name>
<organism evidence="2 3">
    <name type="scientific">Thermocoleostomius sinensis A174</name>
    <dbReference type="NCBI Taxonomy" id="2016057"/>
    <lineage>
        <taxon>Bacteria</taxon>
        <taxon>Bacillati</taxon>
        <taxon>Cyanobacteriota</taxon>
        <taxon>Cyanophyceae</taxon>
        <taxon>Oculatellales</taxon>
        <taxon>Oculatellaceae</taxon>
        <taxon>Thermocoleostomius</taxon>
    </lineage>
</organism>
<gene>
    <name evidence="2" type="ORF">OXH18_12700</name>
</gene>